<evidence type="ECO:0000259" key="1">
    <source>
        <dbReference type="Pfam" id="PF12705"/>
    </source>
</evidence>
<protein>
    <submittedName>
        <fullName evidence="2">Unannotated protein</fullName>
    </submittedName>
</protein>
<name>A0A6J7NM54_9ZZZZ</name>
<reference evidence="2" key="1">
    <citation type="submission" date="2020-05" db="EMBL/GenBank/DDBJ databases">
        <authorList>
            <person name="Chiriac C."/>
            <person name="Salcher M."/>
            <person name="Ghai R."/>
            <person name="Kavagutti S V."/>
        </authorList>
    </citation>
    <scope>NUCLEOTIDE SEQUENCE</scope>
</reference>
<organism evidence="2">
    <name type="scientific">freshwater metagenome</name>
    <dbReference type="NCBI Taxonomy" id="449393"/>
    <lineage>
        <taxon>unclassified sequences</taxon>
        <taxon>metagenomes</taxon>
        <taxon>ecological metagenomes</taxon>
    </lineage>
</organism>
<proteinExistence type="predicted"/>
<dbReference type="InterPro" id="IPR038726">
    <property type="entry name" value="PDDEXK_AddAB-type"/>
</dbReference>
<dbReference type="EMBL" id="CAFBOW010000049">
    <property type="protein sequence ID" value="CAB4994520.1"/>
    <property type="molecule type" value="Genomic_DNA"/>
</dbReference>
<gene>
    <name evidence="2" type="ORF">UFOPK4032_00356</name>
</gene>
<sequence length="97" mass="10476">MQLACYQLGVVLDGFEEKLKSTDVTGAQLVYLASKNKSYSTREQGALVDVDATTAILEEIAVGMGGATFTARKNDMCKQCKVKPSCPLYLEGKAVHQ</sequence>
<feature type="domain" description="PD-(D/E)XK endonuclease-like" evidence="1">
    <location>
        <begin position="2"/>
        <end position="87"/>
    </location>
</feature>
<dbReference type="Pfam" id="PF12705">
    <property type="entry name" value="PDDEXK_1"/>
    <property type="match status" value="1"/>
</dbReference>
<evidence type="ECO:0000313" key="2">
    <source>
        <dbReference type="EMBL" id="CAB4994520.1"/>
    </source>
</evidence>
<dbReference type="AlphaFoldDB" id="A0A6J7NM54"/>
<accession>A0A6J7NM54</accession>